<dbReference type="PANTHER" id="PTHR47505:SF1">
    <property type="entry name" value="DNA UTILIZATION PROTEIN YHGH"/>
    <property type="match status" value="1"/>
</dbReference>
<organism evidence="2 3">
    <name type="scientific">Sulfurospirillum halorespirans DSM 13726</name>
    <dbReference type="NCBI Taxonomy" id="1193502"/>
    <lineage>
        <taxon>Bacteria</taxon>
        <taxon>Pseudomonadati</taxon>
        <taxon>Campylobacterota</taxon>
        <taxon>Epsilonproteobacteria</taxon>
        <taxon>Campylobacterales</taxon>
        <taxon>Sulfurospirillaceae</taxon>
        <taxon>Sulfurospirillum</taxon>
    </lineage>
</organism>
<dbReference type="KEGG" id="shal:SHALO_0394"/>
<dbReference type="AlphaFoldDB" id="A0A1D7TGQ8"/>
<sequence>MRCHLCLGLSWQPLCKNCLQSILAPTPAFRILESGLKVYSFYSYSDITPLLHTKHTYIGAKIFAQLGSHTFLEFLKTFELPKGICAIPIDDHVRHGYSHSAILAKATKPFLTPMYGSLRAQNHESYSGKSRAFRQANKRDFIVTCKDEIDAILIDDIVTTGSTLEEAHETLKKHGVNVLFALVLADAKEG</sequence>
<dbReference type="PANTHER" id="PTHR47505">
    <property type="entry name" value="DNA UTILIZATION PROTEIN YHGH"/>
    <property type="match status" value="1"/>
</dbReference>
<dbReference type="SUPFAM" id="SSF53271">
    <property type="entry name" value="PRTase-like"/>
    <property type="match status" value="1"/>
</dbReference>
<accession>A0A1D7TGQ8</accession>
<dbReference type="PATRIC" id="fig|1193502.14.peg.403"/>
<evidence type="ECO:0000313" key="2">
    <source>
        <dbReference type="EMBL" id="AOO64191.1"/>
    </source>
</evidence>
<gene>
    <name evidence="2" type="ORF">SHALO_0394</name>
</gene>
<evidence type="ECO:0000313" key="3">
    <source>
        <dbReference type="Proteomes" id="UP000094609"/>
    </source>
</evidence>
<reference evidence="3" key="1">
    <citation type="submission" date="2016-08" db="EMBL/GenBank/DDBJ databases">
        <title>Complete genome sequence of the organohalide-respiring Epsilonproteobacterium Sulfurospirillum halorespirans.</title>
        <authorList>
            <person name="Goris T."/>
            <person name="Zimmermann J."/>
            <person name="Schenz B."/>
            <person name="Lemos M."/>
            <person name="Hackermueller J."/>
            <person name="Diekert G."/>
        </authorList>
    </citation>
    <scope>NUCLEOTIDE SEQUENCE [LARGE SCALE GENOMIC DNA]</scope>
    <source>
        <strain>DSM 13726</strain>
        <strain evidence="3">PCE-M2</strain>
    </source>
</reference>
<keyword evidence="3" id="KW-1185">Reference proteome</keyword>
<keyword evidence="2" id="KW-0808">Transferase</keyword>
<dbReference type="Gene3D" id="3.40.50.2020">
    <property type="match status" value="1"/>
</dbReference>
<protein>
    <submittedName>
        <fullName evidence="2">Putative amidophosphoribosyltransferase</fullName>
    </submittedName>
</protein>
<name>A0A1D7TGQ8_9BACT</name>
<dbReference type="CDD" id="cd06223">
    <property type="entry name" value="PRTases_typeI"/>
    <property type="match status" value="1"/>
</dbReference>
<comment type="similarity">
    <text evidence="1">Belongs to the ComF/GntX family.</text>
</comment>
<keyword evidence="2" id="KW-0328">Glycosyltransferase</keyword>
<dbReference type="InterPro" id="IPR051910">
    <property type="entry name" value="ComF/GntX_DNA_util-trans"/>
</dbReference>
<dbReference type="GO" id="GO:0016757">
    <property type="term" value="F:glycosyltransferase activity"/>
    <property type="evidence" value="ECO:0007669"/>
    <property type="project" value="UniProtKB-KW"/>
</dbReference>
<dbReference type="InterPro" id="IPR000836">
    <property type="entry name" value="PRTase_dom"/>
</dbReference>
<dbReference type="Proteomes" id="UP000094609">
    <property type="component" value="Chromosome"/>
</dbReference>
<dbReference type="STRING" id="1193502.SHALO_0394"/>
<evidence type="ECO:0000256" key="1">
    <source>
        <dbReference type="ARBA" id="ARBA00008007"/>
    </source>
</evidence>
<dbReference type="RefSeq" id="WP_069477150.1">
    <property type="nucleotide sequence ID" value="NZ_CP017111.1"/>
</dbReference>
<dbReference type="InterPro" id="IPR029057">
    <property type="entry name" value="PRTase-like"/>
</dbReference>
<proteinExistence type="inferred from homology"/>
<dbReference type="EMBL" id="CP017111">
    <property type="protein sequence ID" value="AOO64191.1"/>
    <property type="molecule type" value="Genomic_DNA"/>
</dbReference>